<evidence type="ECO:0000313" key="5">
    <source>
        <dbReference type="EMBL" id="KIZ04111.1"/>
    </source>
</evidence>
<dbReference type="Proteomes" id="UP000054498">
    <property type="component" value="Unassembled WGS sequence"/>
</dbReference>
<dbReference type="GO" id="GO:0005829">
    <property type="term" value="C:cytosol"/>
    <property type="evidence" value="ECO:0007669"/>
    <property type="project" value="TreeGrafter"/>
</dbReference>
<dbReference type="OrthoDB" id="2019121at2759"/>
<dbReference type="PANTHER" id="PTHR11772">
    <property type="entry name" value="ASPARAGINE SYNTHETASE"/>
    <property type="match status" value="1"/>
</dbReference>
<protein>
    <submittedName>
        <fullName evidence="5">Asparagine synthetase-related protein</fullName>
    </submittedName>
</protein>
<evidence type="ECO:0000256" key="3">
    <source>
        <dbReference type="SAM" id="MobiDB-lite"/>
    </source>
</evidence>
<organism evidence="5 6">
    <name type="scientific">Monoraphidium neglectum</name>
    <dbReference type="NCBI Taxonomy" id="145388"/>
    <lineage>
        <taxon>Eukaryota</taxon>
        <taxon>Viridiplantae</taxon>
        <taxon>Chlorophyta</taxon>
        <taxon>core chlorophytes</taxon>
        <taxon>Chlorophyceae</taxon>
        <taxon>CS clade</taxon>
        <taxon>Sphaeropleales</taxon>
        <taxon>Selenastraceae</taxon>
        <taxon>Monoraphidium</taxon>
    </lineage>
</organism>
<feature type="domain" description="Glutamine amidotransferase type-2" evidence="4">
    <location>
        <begin position="204"/>
        <end position="269"/>
    </location>
</feature>
<dbReference type="RefSeq" id="XP_013903130.1">
    <property type="nucleotide sequence ID" value="XM_014047676.1"/>
</dbReference>
<dbReference type="InterPro" id="IPR050795">
    <property type="entry name" value="Asn_Synthetase"/>
</dbReference>
<dbReference type="GeneID" id="25736729"/>
<reference evidence="5 6" key="1">
    <citation type="journal article" date="2013" name="BMC Genomics">
        <title>Reconstruction of the lipid metabolism for the microalga Monoraphidium neglectum from its genome sequence reveals characteristics suitable for biofuel production.</title>
        <authorList>
            <person name="Bogen C."/>
            <person name="Al-Dilaimi A."/>
            <person name="Albersmeier A."/>
            <person name="Wichmann J."/>
            <person name="Grundmann M."/>
            <person name="Rupp O."/>
            <person name="Lauersen K.J."/>
            <person name="Blifernez-Klassen O."/>
            <person name="Kalinowski J."/>
            <person name="Goesmann A."/>
            <person name="Mussgnug J.H."/>
            <person name="Kruse O."/>
        </authorList>
    </citation>
    <scope>NUCLEOTIDE SEQUENCE [LARGE SCALE GENOMIC DNA]</scope>
    <source>
        <strain evidence="5 6">SAG 48.87</strain>
    </source>
</reference>
<dbReference type="STRING" id="145388.A0A0D2NGG3"/>
<dbReference type="GO" id="GO:0006529">
    <property type="term" value="P:asparagine biosynthetic process"/>
    <property type="evidence" value="ECO:0007669"/>
    <property type="project" value="TreeGrafter"/>
</dbReference>
<keyword evidence="1" id="KW-0547">Nucleotide-binding</keyword>
<keyword evidence="2" id="KW-0067">ATP-binding</keyword>
<dbReference type="AlphaFoldDB" id="A0A0D2NGG3"/>
<dbReference type="Gene3D" id="3.60.20.10">
    <property type="entry name" value="Glutamine Phosphoribosylpyrophosphate, subunit 1, domain 1"/>
    <property type="match status" value="1"/>
</dbReference>
<name>A0A0D2NGG3_9CHLO</name>
<proteinExistence type="predicted"/>
<dbReference type="GO" id="GO:0004066">
    <property type="term" value="F:asparagine synthase (glutamine-hydrolyzing) activity"/>
    <property type="evidence" value="ECO:0007669"/>
    <property type="project" value="TreeGrafter"/>
</dbReference>
<dbReference type="InterPro" id="IPR029055">
    <property type="entry name" value="Ntn_hydrolases_N"/>
</dbReference>
<dbReference type="PANTHER" id="PTHR11772:SF2">
    <property type="entry name" value="ASPARAGINE SYNTHETASE [GLUTAMINE-HYDROLYZING]"/>
    <property type="match status" value="1"/>
</dbReference>
<dbReference type="KEGG" id="mng:MNEG_3851"/>
<feature type="region of interest" description="Disordered" evidence="3">
    <location>
        <begin position="318"/>
        <end position="337"/>
    </location>
</feature>
<dbReference type="GO" id="GO:0005524">
    <property type="term" value="F:ATP binding"/>
    <property type="evidence" value="ECO:0007669"/>
    <property type="project" value="UniProtKB-KW"/>
</dbReference>
<keyword evidence="6" id="KW-1185">Reference proteome</keyword>
<dbReference type="SUPFAM" id="SSF56235">
    <property type="entry name" value="N-terminal nucleophile aminohydrolases (Ntn hydrolases)"/>
    <property type="match status" value="1"/>
</dbReference>
<dbReference type="EMBL" id="KK100724">
    <property type="protein sequence ID" value="KIZ04111.1"/>
    <property type="molecule type" value="Genomic_DNA"/>
</dbReference>
<dbReference type="InterPro" id="IPR017932">
    <property type="entry name" value="GATase_2_dom"/>
</dbReference>
<evidence type="ECO:0000256" key="1">
    <source>
        <dbReference type="ARBA" id="ARBA00022741"/>
    </source>
</evidence>
<dbReference type="Pfam" id="PF13537">
    <property type="entry name" value="GATase_7"/>
    <property type="match status" value="1"/>
</dbReference>
<evidence type="ECO:0000256" key="2">
    <source>
        <dbReference type="ARBA" id="ARBA00022840"/>
    </source>
</evidence>
<accession>A0A0D2NGG3</accession>
<evidence type="ECO:0000313" key="6">
    <source>
        <dbReference type="Proteomes" id="UP000054498"/>
    </source>
</evidence>
<evidence type="ECO:0000259" key="4">
    <source>
        <dbReference type="Pfam" id="PF13537"/>
    </source>
</evidence>
<sequence length="355" mass="36641">MVEPLTATEGSWFAYLTPRPTGVAGWLLPRKDSAKKVARLISAVSASWQDDAPVADLSASFNDAKLPASCPAPTTAAATAAAGGAAAGAAVAPGACPGGQAVTNSSHSFIFPCGGLTVKQGLYSLASDLYRVAPFVHCAPDSSAAVAFVGHLSNLQELAARYCSPSGTPKRAGSDDNNYPAPAGSLARAGSIGRSRDMGALTAAVVLSMYQSEDELVLLSELQGQFAFIVLDNAKRQAFAARDPSGAETLFYRIGDDGSAAFASSSAAIPEDDPADAAGGGDWRELPPGHFISKGHTLQQFALTPAQLQVRELNGNLAPRAPAPRPPKGRASLENNIRQGRDLESLDLFGFGMDV</sequence>
<gene>
    <name evidence="5" type="ORF">MNEG_3851</name>
</gene>